<organism evidence="1 2">
    <name type="scientific">Brevibacterium luteolum</name>
    <dbReference type="NCBI Taxonomy" id="199591"/>
    <lineage>
        <taxon>Bacteria</taxon>
        <taxon>Bacillati</taxon>
        <taxon>Actinomycetota</taxon>
        <taxon>Actinomycetes</taxon>
        <taxon>Micrococcales</taxon>
        <taxon>Brevibacteriaceae</taxon>
        <taxon>Brevibacterium</taxon>
    </lineage>
</organism>
<evidence type="ECO:0000313" key="2">
    <source>
        <dbReference type="Proteomes" id="UP000235703"/>
    </source>
</evidence>
<dbReference type="PROSITE" id="PS51365">
    <property type="entry name" value="RENAL_DIPEPTIDASE_2"/>
    <property type="match status" value="1"/>
</dbReference>
<dbReference type="PANTHER" id="PTHR10443">
    <property type="entry name" value="MICROSOMAL DIPEPTIDASE"/>
    <property type="match status" value="1"/>
</dbReference>
<dbReference type="GO" id="GO:0006508">
    <property type="term" value="P:proteolysis"/>
    <property type="evidence" value="ECO:0007669"/>
    <property type="project" value="InterPro"/>
</dbReference>
<sequence length="349" mass="38048">MTAEPIPIFDGHNDLPYYLRETRDSSVAGLTDPATAPQTVIPQLRAGGVAAQFWSVFVHSDVTGDEAVRVTLEQIDLVDRLITAYPDDLAWATTAEAIRAARTSGRIGGLLGIEGGNQINESLGALRMFARLGARYMTLTWSTTHSWADSATDDPVHGGLSDFGREVVAEMNRIGMILDLSHVAPTVMDQALEISELPVLFTHSNAQALCSHPRNVPDEIIDRLPANGGVHMLTFVPSFVSEARYAWVKDGEKGTAPEVTIADVADHIDYVRERIGVDHLGLGSDFCGTDAFPTGLDNAGTYPALINELRNRRWSEADLTKLGFDNVLRVLEANDDNYRRFIAAGQEFA</sequence>
<accession>A0A2N6PEP6</accession>
<evidence type="ECO:0000313" key="1">
    <source>
        <dbReference type="EMBL" id="PMB97138.1"/>
    </source>
</evidence>
<dbReference type="InterPro" id="IPR008257">
    <property type="entry name" value="Pept_M19"/>
</dbReference>
<keyword evidence="2" id="KW-1185">Reference proteome</keyword>
<dbReference type="Proteomes" id="UP000235703">
    <property type="component" value="Unassembled WGS sequence"/>
</dbReference>
<dbReference type="Pfam" id="PF01244">
    <property type="entry name" value="Peptidase_M19"/>
    <property type="match status" value="1"/>
</dbReference>
<dbReference type="GO" id="GO:0070573">
    <property type="term" value="F:metallodipeptidase activity"/>
    <property type="evidence" value="ECO:0007669"/>
    <property type="project" value="InterPro"/>
</dbReference>
<dbReference type="RefSeq" id="WP_102162953.1">
    <property type="nucleotide sequence ID" value="NZ_JALXPL010000014.1"/>
</dbReference>
<dbReference type="SUPFAM" id="SSF51556">
    <property type="entry name" value="Metallo-dependent hydrolases"/>
    <property type="match status" value="1"/>
</dbReference>
<name>A0A2N6PEP6_9MICO</name>
<reference evidence="1 2" key="1">
    <citation type="submission" date="2017-09" db="EMBL/GenBank/DDBJ databases">
        <title>Bacterial strain isolated from the female urinary microbiota.</title>
        <authorList>
            <person name="Thomas-White K."/>
            <person name="Kumar N."/>
            <person name="Forster S."/>
            <person name="Putonti C."/>
            <person name="Lawley T."/>
            <person name="Wolfe A.J."/>
        </authorList>
    </citation>
    <scope>NUCLEOTIDE SEQUENCE [LARGE SCALE GENOMIC DNA]</scope>
    <source>
        <strain evidence="1 2">UMB0680</strain>
    </source>
</reference>
<dbReference type="AlphaFoldDB" id="A0A2N6PEP6"/>
<dbReference type="CDD" id="cd01301">
    <property type="entry name" value="rDP_like"/>
    <property type="match status" value="1"/>
</dbReference>
<dbReference type="PANTHER" id="PTHR10443:SF12">
    <property type="entry name" value="DIPEPTIDASE"/>
    <property type="match status" value="1"/>
</dbReference>
<protein>
    <submittedName>
        <fullName evidence="1">Membrane dipeptidase</fullName>
    </submittedName>
</protein>
<dbReference type="OrthoDB" id="9804920at2"/>
<comment type="caution">
    <text evidence="1">The sequence shown here is derived from an EMBL/GenBank/DDBJ whole genome shotgun (WGS) entry which is preliminary data.</text>
</comment>
<dbReference type="Gene3D" id="3.20.20.140">
    <property type="entry name" value="Metal-dependent hydrolases"/>
    <property type="match status" value="1"/>
</dbReference>
<dbReference type="InterPro" id="IPR032466">
    <property type="entry name" value="Metal_Hydrolase"/>
</dbReference>
<dbReference type="EMBL" id="PNFZ01000009">
    <property type="protein sequence ID" value="PMB97138.1"/>
    <property type="molecule type" value="Genomic_DNA"/>
</dbReference>
<proteinExistence type="predicted"/>
<gene>
    <name evidence="1" type="ORF">CJ198_12555</name>
</gene>